<dbReference type="EMBL" id="ACJW02000003">
    <property type="protein sequence ID" value="EEP67710.1"/>
    <property type="molecule type" value="Genomic_DNA"/>
</dbReference>
<dbReference type="HOGENOM" id="CLU_1568656_0_0_4"/>
<organism evidence="1 2">
    <name type="scientific">Kingella oralis ATCC 51147</name>
    <dbReference type="NCBI Taxonomy" id="629741"/>
    <lineage>
        <taxon>Bacteria</taxon>
        <taxon>Pseudomonadati</taxon>
        <taxon>Pseudomonadota</taxon>
        <taxon>Betaproteobacteria</taxon>
        <taxon>Neisseriales</taxon>
        <taxon>Neisseriaceae</taxon>
        <taxon>Kingella</taxon>
    </lineage>
</organism>
<gene>
    <name evidence="1" type="ORF">GCWU000324_01959</name>
</gene>
<name>C4GIT7_9NEIS</name>
<sequence>MHEAAGEYARPNHKAVVGLPLDAVKFLLELGQVGFEQLFFFVFALAQEVAVEQFFEALPEAGIDEFLFFVDKFNDFKAVVAQVFGDDLVDVENGGHGEEDGFFGLHGVFWGMKWFSGCLLCFQAEIFAKSATDGASAAHRHIGKPVSNAWFNLPFGGELPPFRFQAAFWV</sequence>
<accession>C4GIT7</accession>
<keyword evidence="2" id="KW-1185">Reference proteome</keyword>
<proteinExistence type="predicted"/>
<dbReference type="AlphaFoldDB" id="C4GIT7"/>
<reference evidence="1" key="1">
    <citation type="submission" date="2009-04" db="EMBL/GenBank/DDBJ databases">
        <authorList>
            <person name="Weinstock G."/>
            <person name="Sodergren E."/>
            <person name="Clifton S."/>
            <person name="Fulton L."/>
            <person name="Fulton B."/>
            <person name="Courtney L."/>
            <person name="Fronick C."/>
            <person name="Harrison M."/>
            <person name="Strong C."/>
            <person name="Farmer C."/>
            <person name="Delahaunty K."/>
            <person name="Markovic C."/>
            <person name="Hall O."/>
            <person name="Minx P."/>
            <person name="Tomlinson C."/>
            <person name="Mitreva M."/>
            <person name="Nelson J."/>
            <person name="Hou S."/>
            <person name="Wollam A."/>
            <person name="Pepin K.H."/>
            <person name="Johnson M."/>
            <person name="Bhonagiri V."/>
            <person name="Nash W.E."/>
            <person name="Warren W."/>
            <person name="Chinwalla A."/>
            <person name="Mardis E.R."/>
            <person name="Wilson R.K."/>
        </authorList>
    </citation>
    <scope>NUCLEOTIDE SEQUENCE [LARGE SCALE GENOMIC DNA]</scope>
    <source>
        <strain evidence="1">ATCC 51147</strain>
    </source>
</reference>
<evidence type="ECO:0000313" key="1">
    <source>
        <dbReference type="EMBL" id="EEP67710.1"/>
    </source>
</evidence>
<comment type="caution">
    <text evidence="1">The sequence shown here is derived from an EMBL/GenBank/DDBJ whole genome shotgun (WGS) entry which is preliminary data.</text>
</comment>
<dbReference type="STRING" id="629741.GCWU000324_01959"/>
<protein>
    <submittedName>
        <fullName evidence="1">Uncharacterized protein</fullName>
    </submittedName>
</protein>
<dbReference type="Proteomes" id="UP000003009">
    <property type="component" value="Unassembled WGS sequence"/>
</dbReference>
<evidence type="ECO:0000313" key="2">
    <source>
        <dbReference type="Proteomes" id="UP000003009"/>
    </source>
</evidence>